<keyword evidence="8" id="KW-1185">Reference proteome</keyword>
<reference evidence="7 8" key="1">
    <citation type="submission" date="2018-10" db="EMBL/GenBank/DDBJ databases">
        <title>Anaerotruncus faecis sp. nov., isolated from human feces.</title>
        <authorList>
            <person name="Wang Y.-J."/>
        </authorList>
    </citation>
    <scope>NUCLEOTIDE SEQUENCE [LARGE SCALE GENOMIC DNA]</scope>
    <source>
        <strain evidence="7 8">22A2-44</strain>
    </source>
</reference>
<dbReference type="PANTHER" id="PTHR21716">
    <property type="entry name" value="TRANSMEMBRANE PROTEIN"/>
    <property type="match status" value="1"/>
</dbReference>
<dbReference type="GO" id="GO:0016020">
    <property type="term" value="C:membrane"/>
    <property type="evidence" value="ECO:0007669"/>
    <property type="project" value="UniProtKB-SubCell"/>
</dbReference>
<sequence>MSMGNCLAGFFPFRQQSCQCFSHRPNRCFFAAACIPFIGTILLKGGGGVQADDKFRVVVDILYYAALGAAVYFAVRYLLCWTLPFFLGAGVAALLRPATLKFAKKTRMKESCAAVLVLLFFYLVAAGMLALFLTILLAQLYELLLRLPELYAENVAPLFDQLSGWFYGLAGRFGASAEGGLEQFSGAVSDTIRQAAVDGSTHLVSWAAGLAAKLPILLIAAVFTVVISMLTATGYRQVGAFLCGLFPGKWEERLRGLQRFGRETVWKMVRAYTIIVAVTFLELLAGLWLLGFQYVLPVAAAIALLDILPLIGTGTILVPWGIVLIAGGDLVGGVGLILLFALIEVLRNILEPRIVGNQIGLHPIVTITAMYAGLKIAGFWGMLAAPVAVLLGRYLWTGAAPERRAEA</sequence>
<dbReference type="AlphaFoldDB" id="A0A498CUI8"/>
<keyword evidence="3 6" id="KW-0812">Transmembrane</keyword>
<feature type="transmembrane region" description="Helical" evidence="6">
    <location>
        <begin position="271"/>
        <end position="296"/>
    </location>
</feature>
<feature type="transmembrane region" description="Helical" evidence="6">
    <location>
        <begin position="203"/>
        <end position="227"/>
    </location>
</feature>
<evidence type="ECO:0000256" key="6">
    <source>
        <dbReference type="SAM" id="Phobius"/>
    </source>
</evidence>
<dbReference type="InterPro" id="IPR014227">
    <property type="entry name" value="YtvI-like"/>
</dbReference>
<feature type="transmembrane region" description="Helical" evidence="6">
    <location>
        <begin position="378"/>
        <end position="396"/>
    </location>
</feature>
<evidence type="ECO:0000313" key="8">
    <source>
        <dbReference type="Proteomes" id="UP000276301"/>
    </source>
</evidence>
<dbReference type="GO" id="GO:0055085">
    <property type="term" value="P:transmembrane transport"/>
    <property type="evidence" value="ECO:0007669"/>
    <property type="project" value="TreeGrafter"/>
</dbReference>
<protein>
    <submittedName>
        <fullName evidence="7">Sporulation integral membrane protein YtvI</fullName>
    </submittedName>
</protein>
<evidence type="ECO:0000256" key="5">
    <source>
        <dbReference type="ARBA" id="ARBA00023136"/>
    </source>
</evidence>
<feature type="transmembrane region" description="Helical" evidence="6">
    <location>
        <begin position="30"/>
        <end position="49"/>
    </location>
</feature>
<evidence type="ECO:0000256" key="1">
    <source>
        <dbReference type="ARBA" id="ARBA00004141"/>
    </source>
</evidence>
<proteinExistence type="inferred from homology"/>
<evidence type="ECO:0000313" key="7">
    <source>
        <dbReference type="EMBL" id="RLL14752.1"/>
    </source>
</evidence>
<evidence type="ECO:0000256" key="2">
    <source>
        <dbReference type="ARBA" id="ARBA00009773"/>
    </source>
</evidence>
<feature type="transmembrane region" description="Helical" evidence="6">
    <location>
        <begin position="115"/>
        <end position="141"/>
    </location>
</feature>
<evidence type="ECO:0000256" key="4">
    <source>
        <dbReference type="ARBA" id="ARBA00022989"/>
    </source>
</evidence>
<dbReference type="EMBL" id="RCHT01000001">
    <property type="protein sequence ID" value="RLL14752.1"/>
    <property type="molecule type" value="Genomic_DNA"/>
</dbReference>
<name>A0A498CUI8_9FIRM</name>
<comment type="caution">
    <text evidence="7">The sequence shown here is derived from an EMBL/GenBank/DDBJ whole genome shotgun (WGS) entry which is preliminary data.</text>
</comment>
<dbReference type="Pfam" id="PF01594">
    <property type="entry name" value="AI-2E_transport"/>
    <property type="match status" value="1"/>
</dbReference>
<gene>
    <name evidence="7" type="primary">ytvI</name>
    <name evidence="7" type="ORF">D4A47_01870</name>
</gene>
<evidence type="ECO:0000256" key="3">
    <source>
        <dbReference type="ARBA" id="ARBA00022692"/>
    </source>
</evidence>
<dbReference type="NCBIfam" id="TIGR02872">
    <property type="entry name" value="spore_ytvI"/>
    <property type="match status" value="1"/>
</dbReference>
<accession>A0A498CUI8</accession>
<feature type="transmembrane region" description="Helical" evidence="6">
    <location>
        <begin position="316"/>
        <end position="342"/>
    </location>
</feature>
<dbReference type="InterPro" id="IPR002549">
    <property type="entry name" value="AI-2E-like"/>
</dbReference>
<organism evidence="7 8">
    <name type="scientific">Anaerotruncus massiliensis</name>
    <name type="common">ex Liu et al. 2021</name>
    <dbReference type="NCBI Taxonomy" id="2321404"/>
    <lineage>
        <taxon>Bacteria</taxon>
        <taxon>Bacillati</taxon>
        <taxon>Bacillota</taxon>
        <taxon>Clostridia</taxon>
        <taxon>Eubacteriales</taxon>
        <taxon>Oscillospiraceae</taxon>
        <taxon>Anaerotruncus</taxon>
    </lineage>
</organism>
<comment type="similarity">
    <text evidence="2">Belongs to the autoinducer-2 exporter (AI-2E) (TC 2.A.86) family.</text>
</comment>
<keyword evidence="5 6" id="KW-0472">Membrane</keyword>
<comment type="subcellular location">
    <subcellularLocation>
        <location evidence="1">Membrane</location>
        <topology evidence="1">Multi-pass membrane protein</topology>
    </subcellularLocation>
</comment>
<dbReference type="Proteomes" id="UP000276301">
    <property type="component" value="Unassembled WGS sequence"/>
</dbReference>
<dbReference type="PANTHER" id="PTHR21716:SF68">
    <property type="entry name" value="TRANSPORT PROTEIN YTVI-RELATED"/>
    <property type="match status" value="1"/>
</dbReference>
<keyword evidence="4 6" id="KW-1133">Transmembrane helix</keyword>